<evidence type="ECO:0000313" key="2">
    <source>
        <dbReference type="EMBL" id="RDX95742.1"/>
    </source>
</evidence>
<dbReference type="Proteomes" id="UP000257109">
    <property type="component" value="Unassembled WGS sequence"/>
</dbReference>
<evidence type="ECO:0000256" key="1">
    <source>
        <dbReference type="SAM" id="MobiDB-lite"/>
    </source>
</evidence>
<feature type="compositionally biased region" description="Basic and acidic residues" evidence="1">
    <location>
        <begin position="7"/>
        <end position="18"/>
    </location>
</feature>
<dbReference type="PANTHER" id="PTHR35046:SF9">
    <property type="entry name" value="RNA-DIRECTED DNA POLYMERASE"/>
    <property type="match status" value="1"/>
</dbReference>
<dbReference type="OrthoDB" id="1747743at2759"/>
<protein>
    <submittedName>
        <fullName evidence="2">Uncharacterized protein</fullName>
    </submittedName>
</protein>
<dbReference type="EMBL" id="QJKJ01004053">
    <property type="protein sequence ID" value="RDX95742.1"/>
    <property type="molecule type" value="Genomic_DNA"/>
</dbReference>
<feature type="compositionally biased region" description="Low complexity" evidence="1">
    <location>
        <begin position="19"/>
        <end position="28"/>
    </location>
</feature>
<name>A0A371GYU6_MUCPR</name>
<sequence>MTMFLRENGDIDSERSQEETSTSSSEGDYSSEEAPYEGGLLMMTNLKEKIYFTLDRGSSVNISSQRLVDKHGIPTIPTIPYPKPYKLQWLSEYREMIMDMHVSITITLGKYKDKILYDVVPMEATHVLLGRPWQYDKKVPMIGLVHKHCIPIIPYPKPYKLQWLSEYREMIMDKHVSISITFGKYKVEILCDVVPMEATHVLLGRPWQYDRKVTLKPLNPKKVLKDQIKMKQKRDEEKKEKEKERKEKEKKGATNKEKKVKKNKIEHESLLASRKSFKKRYFPKKMPHGLPPIRGIEHQIDFVPSASFPNHLAYRENPKKSKEIQNKQRVGKGAFESMCCPSYPCTIKGWHMAYVYGL</sequence>
<reference evidence="2" key="1">
    <citation type="submission" date="2018-05" db="EMBL/GenBank/DDBJ databases">
        <title>Draft genome of Mucuna pruriens seed.</title>
        <authorList>
            <person name="Nnadi N.E."/>
            <person name="Vos R."/>
            <person name="Hasami M.H."/>
            <person name="Devisetty U.K."/>
            <person name="Aguiy J.C."/>
        </authorList>
    </citation>
    <scope>NUCLEOTIDE SEQUENCE [LARGE SCALE GENOMIC DNA]</scope>
    <source>
        <strain evidence="2">JCA_2017</strain>
    </source>
</reference>
<proteinExistence type="predicted"/>
<dbReference type="AlphaFoldDB" id="A0A371GYU6"/>
<comment type="caution">
    <text evidence="2">The sequence shown here is derived from an EMBL/GenBank/DDBJ whole genome shotgun (WGS) entry which is preliminary data.</text>
</comment>
<gene>
    <name evidence="2" type="ORF">CR513_21684</name>
</gene>
<evidence type="ECO:0000313" key="3">
    <source>
        <dbReference type="Proteomes" id="UP000257109"/>
    </source>
</evidence>
<organism evidence="2 3">
    <name type="scientific">Mucuna pruriens</name>
    <name type="common">Velvet bean</name>
    <name type="synonym">Dolichos pruriens</name>
    <dbReference type="NCBI Taxonomy" id="157652"/>
    <lineage>
        <taxon>Eukaryota</taxon>
        <taxon>Viridiplantae</taxon>
        <taxon>Streptophyta</taxon>
        <taxon>Embryophyta</taxon>
        <taxon>Tracheophyta</taxon>
        <taxon>Spermatophyta</taxon>
        <taxon>Magnoliopsida</taxon>
        <taxon>eudicotyledons</taxon>
        <taxon>Gunneridae</taxon>
        <taxon>Pentapetalae</taxon>
        <taxon>rosids</taxon>
        <taxon>fabids</taxon>
        <taxon>Fabales</taxon>
        <taxon>Fabaceae</taxon>
        <taxon>Papilionoideae</taxon>
        <taxon>50 kb inversion clade</taxon>
        <taxon>NPAAA clade</taxon>
        <taxon>indigoferoid/millettioid clade</taxon>
        <taxon>Phaseoleae</taxon>
        <taxon>Mucuna</taxon>
    </lineage>
</organism>
<feature type="region of interest" description="Disordered" evidence="1">
    <location>
        <begin position="224"/>
        <end position="263"/>
    </location>
</feature>
<dbReference type="PANTHER" id="PTHR35046">
    <property type="entry name" value="ZINC KNUCKLE (CCHC-TYPE) FAMILY PROTEIN"/>
    <property type="match status" value="1"/>
</dbReference>
<feature type="region of interest" description="Disordered" evidence="1">
    <location>
        <begin position="1"/>
        <end position="32"/>
    </location>
</feature>
<dbReference type="CDD" id="cd00303">
    <property type="entry name" value="retropepsin_like"/>
    <property type="match status" value="2"/>
</dbReference>
<accession>A0A371GYU6</accession>
<feature type="non-terminal residue" evidence="2">
    <location>
        <position position="1"/>
    </location>
</feature>
<keyword evidence="3" id="KW-1185">Reference proteome</keyword>